<comment type="caution">
    <text evidence="1">The sequence shown here is derived from an EMBL/GenBank/DDBJ whole genome shotgun (WGS) entry which is preliminary data.</text>
</comment>
<dbReference type="EMBL" id="DTMF01000248">
    <property type="protein sequence ID" value="HGF34703.1"/>
    <property type="molecule type" value="Genomic_DNA"/>
</dbReference>
<sequence length="134" mass="15038">MHRKATFKIFVTRREMLYVGDTPDHSLMLTEMEGEPIDYTPGEAGAFVSRRSVGFHDRTRGEGPMQGYAVTHYELGAVFSRFEGFRKEGVTTGTWKVYKGIGKLQNLQGSGTFTVKSSGKPNEFVLDMEGEYVL</sequence>
<proteinExistence type="predicted"/>
<gene>
    <name evidence="1" type="ORF">ENW96_09995</name>
</gene>
<name>A0A7C3UZL4_9BACT</name>
<reference evidence="1" key="1">
    <citation type="journal article" date="2020" name="mSystems">
        <title>Genome- and Community-Level Interaction Insights into Carbon Utilization and Element Cycling Functions of Hydrothermarchaeota in Hydrothermal Sediment.</title>
        <authorList>
            <person name="Zhou Z."/>
            <person name="Liu Y."/>
            <person name="Xu W."/>
            <person name="Pan J."/>
            <person name="Luo Z.H."/>
            <person name="Li M."/>
        </authorList>
    </citation>
    <scope>NUCLEOTIDE SEQUENCE [LARGE SCALE GENOMIC DNA]</scope>
    <source>
        <strain evidence="1">SpSt-897</strain>
    </source>
</reference>
<organism evidence="1">
    <name type="scientific">Desulfobacca acetoxidans</name>
    <dbReference type="NCBI Taxonomy" id="60893"/>
    <lineage>
        <taxon>Bacteria</taxon>
        <taxon>Pseudomonadati</taxon>
        <taxon>Thermodesulfobacteriota</taxon>
        <taxon>Desulfobaccia</taxon>
        <taxon>Desulfobaccales</taxon>
        <taxon>Desulfobaccaceae</taxon>
        <taxon>Desulfobacca</taxon>
    </lineage>
</organism>
<evidence type="ECO:0000313" key="1">
    <source>
        <dbReference type="EMBL" id="HGF34703.1"/>
    </source>
</evidence>
<accession>A0A7C3UZL4</accession>
<dbReference type="AlphaFoldDB" id="A0A7C3UZL4"/>
<protein>
    <submittedName>
        <fullName evidence="1">Uncharacterized protein</fullName>
    </submittedName>
</protein>